<gene>
    <name evidence="1" type="primary">repB</name>
</gene>
<accession>A0A9P1JDT1</accession>
<reference evidence="1" key="1">
    <citation type="journal article" date="2009" name="Plasmid">
        <title>Genetic characterization of pAsa6, a new plasmid from Aeromonas salmonicida subsp. salmonicida that encodes a type III effector protein AopH homolog.</title>
        <authorList>
            <person name="Najimi M."/>
            <person name="Balado M."/>
            <person name="Lemos M.L."/>
            <person name="Osorio C.R."/>
        </authorList>
    </citation>
    <scope>NUCLEOTIDE SEQUENCE</scope>
    <source>
        <strain evidence="1">RSP74.1</strain>
    </source>
</reference>
<sequence length="102" mass="11628">MVQHTILVWPGGRRSNRGNNMQELKAKWVFEQGGFSKALIACTPMGTGYHLHLVRFGRQGETDIIERQRGGWRLFKTIDAAVQTARNIGFRRVEIDVSGMRD</sequence>
<protein>
    <submittedName>
        <fullName evidence="1">Replication initiation protein B</fullName>
    </submittedName>
</protein>
<name>A0A9P1JDT1_AERSS</name>
<organism evidence="1">
    <name type="scientific">Aeromonas salmonicida subsp. salmonicida</name>
    <dbReference type="NCBI Taxonomy" id="29491"/>
    <lineage>
        <taxon>Bacteria</taxon>
        <taxon>Pseudomonadati</taxon>
        <taxon>Pseudomonadota</taxon>
        <taxon>Gammaproteobacteria</taxon>
        <taxon>Aeromonadales</taxon>
        <taxon>Aeromonadaceae</taxon>
        <taxon>Aeromonas</taxon>
    </lineage>
</organism>
<dbReference type="AlphaFoldDB" id="A0A9P1JDT1"/>
<proteinExistence type="predicted"/>
<dbReference type="EMBL" id="AM258965">
    <property type="protein sequence ID" value="CAK02772.1"/>
    <property type="molecule type" value="Genomic_DNA"/>
</dbReference>
<keyword evidence="1" id="KW-0614">Plasmid</keyword>
<evidence type="ECO:0000313" key="1">
    <source>
        <dbReference type="EMBL" id="CAK02772.1"/>
    </source>
</evidence>
<geneLocation type="plasmid" evidence="1">
    <name>pAsa6</name>
</geneLocation>